<accession>A0A9E3H9E5</accession>
<sequence length="88" mass="9922">MSILKKYCSTHNPLIRDISETWGDNLEHATEGELVRLVDGLGNIFGGDRTGATEEVINRTLEHDELEIREIIGLLRAILEVLALYCEE</sequence>
<comment type="caution">
    <text evidence="1">The sequence shown here is derived from an EMBL/GenBank/DDBJ whole genome shotgun (WGS) entry which is preliminary data.</text>
</comment>
<evidence type="ECO:0000313" key="2">
    <source>
        <dbReference type="Proteomes" id="UP000813215"/>
    </source>
</evidence>
<organism evidence="1 2">
    <name type="scientific">Pelatocladus maniniholoensis HA4357-MV3</name>
    <dbReference type="NCBI Taxonomy" id="1117104"/>
    <lineage>
        <taxon>Bacteria</taxon>
        <taxon>Bacillati</taxon>
        <taxon>Cyanobacteriota</taxon>
        <taxon>Cyanophyceae</taxon>
        <taxon>Nostocales</taxon>
        <taxon>Nostocaceae</taxon>
        <taxon>Pelatocladus</taxon>
    </lineage>
</organism>
<name>A0A9E3H9E5_9NOST</name>
<dbReference type="Proteomes" id="UP000813215">
    <property type="component" value="Unassembled WGS sequence"/>
</dbReference>
<evidence type="ECO:0000313" key="1">
    <source>
        <dbReference type="EMBL" id="MBW4432635.1"/>
    </source>
</evidence>
<gene>
    <name evidence="1" type="ORF">KME28_13105</name>
</gene>
<dbReference type="AlphaFoldDB" id="A0A9E3H9E5"/>
<reference evidence="1" key="2">
    <citation type="journal article" date="2022" name="Microbiol. Resour. Announc.">
        <title>Metagenome Sequencing to Explore Phylogenomics of Terrestrial Cyanobacteria.</title>
        <authorList>
            <person name="Ward R.D."/>
            <person name="Stajich J.E."/>
            <person name="Johansen J.R."/>
            <person name="Huntemann M."/>
            <person name="Clum A."/>
            <person name="Foster B."/>
            <person name="Foster B."/>
            <person name="Roux S."/>
            <person name="Palaniappan K."/>
            <person name="Varghese N."/>
            <person name="Mukherjee S."/>
            <person name="Reddy T.B.K."/>
            <person name="Daum C."/>
            <person name="Copeland A."/>
            <person name="Chen I.A."/>
            <person name="Ivanova N.N."/>
            <person name="Kyrpides N.C."/>
            <person name="Shapiro N."/>
            <person name="Eloe-Fadrosh E.A."/>
            <person name="Pietrasiak N."/>
        </authorList>
    </citation>
    <scope>NUCLEOTIDE SEQUENCE</scope>
    <source>
        <strain evidence="1">HA4357-MV3</strain>
    </source>
</reference>
<dbReference type="EMBL" id="JAHHHW010000089">
    <property type="protein sequence ID" value="MBW4432635.1"/>
    <property type="molecule type" value="Genomic_DNA"/>
</dbReference>
<protein>
    <submittedName>
        <fullName evidence="1">Uncharacterized protein</fullName>
    </submittedName>
</protein>
<reference evidence="1" key="1">
    <citation type="submission" date="2021-05" db="EMBL/GenBank/DDBJ databases">
        <authorList>
            <person name="Pietrasiak N."/>
            <person name="Ward R."/>
            <person name="Stajich J.E."/>
            <person name="Kurbessoian T."/>
        </authorList>
    </citation>
    <scope>NUCLEOTIDE SEQUENCE</scope>
    <source>
        <strain evidence="1">HA4357-MV3</strain>
    </source>
</reference>
<proteinExistence type="predicted"/>